<comment type="similarity">
    <text evidence="2">Belongs to the sigma-70 factor family. ECF subfamily.</text>
</comment>
<comment type="similarity">
    <text evidence="1">Belongs to the SorC transcriptional regulatory family.</text>
</comment>
<dbReference type="CDD" id="cd00090">
    <property type="entry name" value="HTH_ARSR"/>
    <property type="match status" value="1"/>
</dbReference>
<keyword evidence="5 9" id="KW-0238">DNA-binding</keyword>
<dbReference type="PANTHER" id="PTHR34294">
    <property type="entry name" value="TRANSCRIPTIONAL REGULATOR-RELATED"/>
    <property type="match status" value="1"/>
</dbReference>
<dbReference type="InterPro" id="IPR007324">
    <property type="entry name" value="Sugar-bd_dom_put"/>
</dbReference>
<dbReference type="InterPro" id="IPR009057">
    <property type="entry name" value="Homeodomain-like_sf"/>
</dbReference>
<dbReference type="EMBL" id="FOGZ01000004">
    <property type="protein sequence ID" value="SER62664.1"/>
    <property type="molecule type" value="Genomic_DNA"/>
</dbReference>
<protein>
    <submittedName>
        <fullName evidence="9">DNA-binding transcriptional regulator LsrR, DeoR family</fullName>
    </submittedName>
</protein>
<dbReference type="GO" id="GO:0016987">
    <property type="term" value="F:sigma factor activity"/>
    <property type="evidence" value="ECO:0007669"/>
    <property type="project" value="UniProtKB-KW"/>
</dbReference>
<evidence type="ECO:0000256" key="5">
    <source>
        <dbReference type="ARBA" id="ARBA00023125"/>
    </source>
</evidence>
<evidence type="ECO:0000256" key="2">
    <source>
        <dbReference type="ARBA" id="ARBA00010641"/>
    </source>
</evidence>
<evidence type="ECO:0000256" key="1">
    <source>
        <dbReference type="ARBA" id="ARBA00010466"/>
    </source>
</evidence>
<evidence type="ECO:0000313" key="10">
    <source>
        <dbReference type="Proteomes" id="UP000198815"/>
    </source>
</evidence>
<dbReference type="SUPFAM" id="SSF100950">
    <property type="entry name" value="NagB/RpiA/CoA transferase-like"/>
    <property type="match status" value="1"/>
</dbReference>
<dbReference type="GO" id="GO:0003677">
    <property type="term" value="F:DNA binding"/>
    <property type="evidence" value="ECO:0007669"/>
    <property type="project" value="UniProtKB-KW"/>
</dbReference>
<sequence length="319" mass="34418">MESQLAHHDDLYRAALLYYIQGESMEAIARQLDVSRSTVSRHLKQARQSGLVRITLNPPDAASSRLESTIERLFGITAHIVTMRDSVSEVARLDRVSKVAASFISDAVVDNTMVGLAWGTTLAAVATHLVAHPVAGCTLVQLNGAANDRTTGIDYVSNIMSSFAHAFDADSILFPVPAFFDYASTREALWRERSIIRVRAAQEQCGLAVFSVGSLTSELPSHVYSSGYLTAHERAGLAADHVVGDVCTVLLRSDGSWADIELNARASGPTPNQLRRIPRRICVVAGSGKALPLLAALRAKVMTELIVDVQTANALLELL</sequence>
<dbReference type="Gene3D" id="3.40.50.1360">
    <property type="match status" value="1"/>
</dbReference>
<keyword evidence="6" id="KW-0804">Transcription</keyword>
<evidence type="ECO:0000256" key="4">
    <source>
        <dbReference type="ARBA" id="ARBA00023082"/>
    </source>
</evidence>
<dbReference type="InterPro" id="IPR011991">
    <property type="entry name" value="ArsR-like_HTH"/>
</dbReference>
<keyword evidence="10" id="KW-1185">Reference proteome</keyword>
<feature type="domain" description="Sugar-binding" evidence="7">
    <location>
        <begin position="63"/>
        <end position="317"/>
    </location>
</feature>
<accession>A0A1H9QQE0</accession>
<evidence type="ECO:0000256" key="6">
    <source>
        <dbReference type="ARBA" id="ARBA00023163"/>
    </source>
</evidence>
<evidence type="ECO:0000256" key="3">
    <source>
        <dbReference type="ARBA" id="ARBA00023015"/>
    </source>
</evidence>
<dbReference type="AlphaFoldDB" id="A0A1H9QQE0"/>
<dbReference type="Gene3D" id="1.10.10.60">
    <property type="entry name" value="Homeodomain-like"/>
    <property type="match status" value="1"/>
</dbReference>
<reference evidence="9 10" key="1">
    <citation type="submission" date="2016-10" db="EMBL/GenBank/DDBJ databases">
        <authorList>
            <person name="de Groot N.N."/>
        </authorList>
    </citation>
    <scope>NUCLEOTIDE SEQUENCE [LARGE SCALE GENOMIC DNA]</scope>
    <source>
        <strain evidence="9 10">DSM 16859</strain>
    </source>
</reference>
<organism evidence="9 10">
    <name type="scientific">Propionibacterium cyclohexanicum</name>
    <dbReference type="NCBI Taxonomy" id="64702"/>
    <lineage>
        <taxon>Bacteria</taxon>
        <taxon>Bacillati</taxon>
        <taxon>Actinomycetota</taxon>
        <taxon>Actinomycetes</taxon>
        <taxon>Propionibacteriales</taxon>
        <taxon>Propionibacteriaceae</taxon>
        <taxon>Propionibacterium</taxon>
    </lineage>
</organism>
<gene>
    <name evidence="9" type="ORF">SAMN05443377_10456</name>
</gene>
<evidence type="ECO:0000259" key="8">
    <source>
        <dbReference type="Pfam" id="PF08281"/>
    </source>
</evidence>
<feature type="domain" description="RNA polymerase sigma factor 70 region 4 type 2" evidence="8">
    <location>
        <begin position="12"/>
        <end position="48"/>
    </location>
</feature>
<dbReference type="InterPro" id="IPR013249">
    <property type="entry name" value="RNA_pol_sigma70_r4_t2"/>
</dbReference>
<dbReference type="STRING" id="64702.SAMN05443377_10456"/>
<evidence type="ECO:0000313" key="9">
    <source>
        <dbReference type="EMBL" id="SER62664.1"/>
    </source>
</evidence>
<dbReference type="PANTHER" id="PTHR34294:SF1">
    <property type="entry name" value="TRANSCRIPTIONAL REGULATOR LSRR"/>
    <property type="match status" value="1"/>
</dbReference>
<keyword evidence="4" id="KW-0731">Sigma factor</keyword>
<dbReference type="Pfam" id="PF04198">
    <property type="entry name" value="Sugar-bind"/>
    <property type="match status" value="1"/>
</dbReference>
<dbReference type="InterPro" id="IPR051054">
    <property type="entry name" value="SorC_transcr_regulators"/>
</dbReference>
<dbReference type="GO" id="GO:0030246">
    <property type="term" value="F:carbohydrate binding"/>
    <property type="evidence" value="ECO:0007669"/>
    <property type="project" value="InterPro"/>
</dbReference>
<dbReference type="InterPro" id="IPR037171">
    <property type="entry name" value="NagB/RpiA_transferase-like"/>
</dbReference>
<dbReference type="GO" id="GO:0006352">
    <property type="term" value="P:DNA-templated transcription initiation"/>
    <property type="evidence" value="ECO:0007669"/>
    <property type="project" value="InterPro"/>
</dbReference>
<name>A0A1H9QQE0_9ACTN</name>
<dbReference type="SUPFAM" id="SSF46689">
    <property type="entry name" value="Homeodomain-like"/>
    <property type="match status" value="1"/>
</dbReference>
<keyword evidence="3" id="KW-0805">Transcription regulation</keyword>
<evidence type="ECO:0000259" key="7">
    <source>
        <dbReference type="Pfam" id="PF04198"/>
    </source>
</evidence>
<dbReference type="Pfam" id="PF08281">
    <property type="entry name" value="Sigma70_r4_2"/>
    <property type="match status" value="1"/>
</dbReference>
<proteinExistence type="inferred from homology"/>
<dbReference type="Proteomes" id="UP000198815">
    <property type="component" value="Unassembled WGS sequence"/>
</dbReference>